<gene>
    <name evidence="1" type="ORF">OKIOD_LOCUS16171</name>
</gene>
<evidence type="ECO:0000313" key="1">
    <source>
        <dbReference type="EMBL" id="CAG5113287.1"/>
    </source>
</evidence>
<evidence type="ECO:0000313" key="2">
    <source>
        <dbReference type="Proteomes" id="UP001158576"/>
    </source>
</evidence>
<organism evidence="1 2">
    <name type="scientific">Oikopleura dioica</name>
    <name type="common">Tunicate</name>
    <dbReference type="NCBI Taxonomy" id="34765"/>
    <lineage>
        <taxon>Eukaryota</taxon>
        <taxon>Metazoa</taxon>
        <taxon>Chordata</taxon>
        <taxon>Tunicata</taxon>
        <taxon>Appendicularia</taxon>
        <taxon>Copelata</taxon>
        <taxon>Oikopleuridae</taxon>
        <taxon>Oikopleura</taxon>
    </lineage>
</organism>
<dbReference type="EMBL" id="OU015567">
    <property type="protein sequence ID" value="CAG5113287.1"/>
    <property type="molecule type" value="Genomic_DNA"/>
</dbReference>
<sequence>MTLISGLKKDIERNGDQGHVVYRAPDGTILRNTDDIVKYCTTDGTCKCGMPSKIDLSELTFEKPVKYETIRLSLRKLSSNWTSVKPADKRKIQDDIKTKKTKKLKIEEICRNLSKMPETSKFKTQLVDKDNNHIPNSAQRIISK</sequence>
<dbReference type="Proteomes" id="UP001158576">
    <property type="component" value="Chromosome 2"/>
</dbReference>
<proteinExistence type="predicted"/>
<accession>A0ABN7TCY4</accession>
<keyword evidence="2" id="KW-1185">Reference proteome</keyword>
<reference evidence="1 2" key="1">
    <citation type="submission" date="2021-04" db="EMBL/GenBank/DDBJ databases">
        <authorList>
            <person name="Bliznina A."/>
        </authorList>
    </citation>
    <scope>NUCLEOTIDE SEQUENCE [LARGE SCALE GENOMIC DNA]</scope>
</reference>
<protein>
    <submittedName>
        <fullName evidence="1">Oidioi.mRNA.OKI2018_I69.chr2.g7406.t1.cds</fullName>
    </submittedName>
</protein>
<name>A0ABN7TCY4_OIKDI</name>